<name>A0ABS6IX58_9LACO</name>
<comment type="subcellular location">
    <subcellularLocation>
        <location evidence="1">Cell membrane</location>
        <topology evidence="1">Multi-pass membrane protein</topology>
    </subcellularLocation>
</comment>
<keyword evidence="3" id="KW-1003">Cell membrane</keyword>
<dbReference type="InterPro" id="IPR011701">
    <property type="entry name" value="MFS"/>
</dbReference>
<keyword evidence="5 7" id="KW-1133">Transmembrane helix</keyword>
<feature type="transmembrane region" description="Helical" evidence="7">
    <location>
        <begin position="221"/>
        <end position="244"/>
    </location>
</feature>
<proteinExistence type="predicted"/>
<feature type="transmembrane region" description="Helical" evidence="7">
    <location>
        <begin position="354"/>
        <end position="376"/>
    </location>
</feature>
<dbReference type="InterPro" id="IPR020846">
    <property type="entry name" value="MFS_dom"/>
</dbReference>
<dbReference type="EMBL" id="JAHPJJ010000021">
    <property type="protein sequence ID" value="MBU9695890.1"/>
    <property type="molecule type" value="Genomic_DNA"/>
</dbReference>
<dbReference type="InterPro" id="IPR005829">
    <property type="entry name" value="Sugar_transporter_CS"/>
</dbReference>
<feature type="transmembrane region" description="Helical" evidence="7">
    <location>
        <begin position="100"/>
        <end position="121"/>
    </location>
</feature>
<dbReference type="PANTHER" id="PTHR42718:SF46">
    <property type="entry name" value="BLR6921 PROTEIN"/>
    <property type="match status" value="1"/>
</dbReference>
<feature type="transmembrane region" description="Helical" evidence="7">
    <location>
        <begin position="195"/>
        <end position="215"/>
    </location>
</feature>
<keyword evidence="6 7" id="KW-0472">Membrane</keyword>
<dbReference type="RefSeq" id="WP_216972407.1">
    <property type="nucleotide sequence ID" value="NZ_JAHPJJ010000021.1"/>
</dbReference>
<evidence type="ECO:0000313" key="9">
    <source>
        <dbReference type="EMBL" id="MBU9695890.1"/>
    </source>
</evidence>
<feature type="transmembrane region" description="Helical" evidence="7">
    <location>
        <begin position="7"/>
        <end position="34"/>
    </location>
</feature>
<feature type="transmembrane region" description="Helical" evidence="7">
    <location>
        <begin position="46"/>
        <end position="63"/>
    </location>
</feature>
<feature type="transmembrane region" description="Helical" evidence="7">
    <location>
        <begin position="133"/>
        <end position="156"/>
    </location>
</feature>
<evidence type="ECO:0000256" key="3">
    <source>
        <dbReference type="ARBA" id="ARBA00022475"/>
    </source>
</evidence>
<organism evidence="9 10">
    <name type="scientific">Limosilactobacillus portuensis</name>
    <dbReference type="NCBI Taxonomy" id="2742601"/>
    <lineage>
        <taxon>Bacteria</taxon>
        <taxon>Bacillati</taxon>
        <taxon>Bacillota</taxon>
        <taxon>Bacilli</taxon>
        <taxon>Lactobacillales</taxon>
        <taxon>Lactobacillaceae</taxon>
        <taxon>Limosilactobacillus</taxon>
    </lineage>
</organism>
<feature type="transmembrane region" description="Helical" evidence="7">
    <location>
        <begin position="585"/>
        <end position="606"/>
    </location>
</feature>
<feature type="transmembrane region" description="Helical" evidence="7">
    <location>
        <begin position="295"/>
        <end position="314"/>
    </location>
</feature>
<evidence type="ECO:0000313" key="10">
    <source>
        <dbReference type="Proteomes" id="UP001196248"/>
    </source>
</evidence>
<feature type="domain" description="Major facilitator superfamily (MFS) profile" evidence="8">
    <location>
        <begin position="9"/>
        <end position="474"/>
    </location>
</feature>
<evidence type="ECO:0000256" key="7">
    <source>
        <dbReference type="SAM" id="Phobius"/>
    </source>
</evidence>
<protein>
    <submittedName>
        <fullName evidence="9">MFS transporter</fullName>
    </submittedName>
</protein>
<evidence type="ECO:0000256" key="6">
    <source>
        <dbReference type="ARBA" id="ARBA00023136"/>
    </source>
</evidence>
<dbReference type="InterPro" id="IPR004638">
    <property type="entry name" value="EmrB-like"/>
</dbReference>
<accession>A0ABS6IX58</accession>
<dbReference type="Pfam" id="PF07690">
    <property type="entry name" value="MFS_1"/>
    <property type="match status" value="1"/>
</dbReference>
<keyword evidence="10" id="KW-1185">Reference proteome</keyword>
<sequence>MSKATKIISFIGLTIAMFMGTLDSTIVNIVLPQIMTHFNASLTDTSWVATTYTLALAVFMITGSKIADRYGRKKIMLLGLALFGGFSAACMLATSLPELIAFRFFQGLGGAIITPIVLPMGIEIFGKAYMSKIASVVGAVTALAAAGGPPIGGVIIKYASWRWVFGINVPLTIVAFLIIAMGVRESYDESLAGRIDLPGTILLTLGLGDLTFGLLEGRQYGWQSGIILGTLIGGVLAIGLFIFIESKVRHPLLELDLFREKTLTASSLVYFLTGFALVSPTLILNYFLQDVLNDTALHAALIIVPVSLTIMVAMPLGTKLFDQVGAVPVTLIGLLVMAASLLLLSFITTTTPKAVIITFLVINGVGFGFSSVSLVASVKYLPKNKSGIGSGIVNAARQIGTCLGIAILVTVLDNNVNTAKQHIHQDAIQIVDRQQLSPKVNKVAHQQLNSLFSTTGSAQLTTKNKQTNLRRALKQAAKSQVDLPQPQKGTDLYQVYQAQKKLALATDNLKAGNQQLALTLTKLENQNTAISKLSVASQKINLGNQKISQGQKKLLVGLKQLAQKEALTTALRKIKHTKNQQISQAFSHTYLVGAVIVLILSPIALLTDRKSLKRYLGDMRCLF</sequence>
<dbReference type="CDD" id="cd17321">
    <property type="entry name" value="MFS_MMR_MDR_like"/>
    <property type="match status" value="1"/>
</dbReference>
<gene>
    <name evidence="9" type="ORF">KSL82_08340</name>
</gene>
<feature type="transmembrane region" description="Helical" evidence="7">
    <location>
        <begin position="326"/>
        <end position="348"/>
    </location>
</feature>
<keyword evidence="2" id="KW-0813">Transport</keyword>
<comment type="caution">
    <text evidence="9">The sequence shown here is derived from an EMBL/GenBank/DDBJ whole genome shotgun (WGS) entry which is preliminary data.</text>
</comment>
<evidence type="ECO:0000256" key="1">
    <source>
        <dbReference type="ARBA" id="ARBA00004651"/>
    </source>
</evidence>
<keyword evidence="4 7" id="KW-0812">Transmembrane</keyword>
<dbReference type="Proteomes" id="UP001196248">
    <property type="component" value="Unassembled WGS sequence"/>
</dbReference>
<evidence type="ECO:0000256" key="4">
    <source>
        <dbReference type="ARBA" id="ARBA00022692"/>
    </source>
</evidence>
<reference evidence="9 10" key="1">
    <citation type="submission" date="2021-06" db="EMBL/GenBank/DDBJ databases">
        <title>Limosilactobacillus angelus sp. nov., isolated from the human vagina.</title>
        <authorList>
            <person name="Chen Y.-S."/>
        </authorList>
    </citation>
    <scope>NUCLEOTIDE SEQUENCE [LARGE SCALE GENOMIC DNA]</scope>
    <source>
        <strain evidence="9 10">P5L02</strain>
    </source>
</reference>
<dbReference type="PROSITE" id="PS50850">
    <property type="entry name" value="MFS"/>
    <property type="match status" value="1"/>
</dbReference>
<dbReference type="PANTHER" id="PTHR42718">
    <property type="entry name" value="MAJOR FACILITATOR SUPERFAMILY MULTIDRUG TRANSPORTER MFSC"/>
    <property type="match status" value="1"/>
</dbReference>
<evidence type="ECO:0000259" key="8">
    <source>
        <dbReference type="PROSITE" id="PS50850"/>
    </source>
</evidence>
<feature type="transmembrane region" description="Helical" evidence="7">
    <location>
        <begin position="75"/>
        <end position="94"/>
    </location>
</feature>
<dbReference type="NCBIfam" id="TIGR00711">
    <property type="entry name" value="efflux_EmrB"/>
    <property type="match status" value="1"/>
</dbReference>
<feature type="transmembrane region" description="Helical" evidence="7">
    <location>
        <begin position="162"/>
        <end position="183"/>
    </location>
</feature>
<dbReference type="PROSITE" id="PS00216">
    <property type="entry name" value="SUGAR_TRANSPORT_1"/>
    <property type="match status" value="1"/>
</dbReference>
<evidence type="ECO:0000256" key="2">
    <source>
        <dbReference type="ARBA" id="ARBA00022448"/>
    </source>
</evidence>
<evidence type="ECO:0000256" key="5">
    <source>
        <dbReference type="ARBA" id="ARBA00022989"/>
    </source>
</evidence>
<feature type="transmembrane region" description="Helical" evidence="7">
    <location>
        <begin position="265"/>
        <end position="289"/>
    </location>
</feature>